<dbReference type="STRING" id="453304.ATC03_14200"/>
<dbReference type="Gene3D" id="1.10.357.140">
    <property type="entry name" value="UbiA prenyltransferase"/>
    <property type="match status" value="1"/>
</dbReference>
<dbReference type="AlphaFoldDB" id="A0A191WHN2"/>
<evidence type="ECO:0008006" key="8">
    <source>
        <dbReference type="Google" id="ProtNLM"/>
    </source>
</evidence>
<evidence type="ECO:0000256" key="3">
    <source>
        <dbReference type="ARBA" id="ARBA00022989"/>
    </source>
</evidence>
<reference evidence="7" key="2">
    <citation type="submission" date="2016-01" db="EMBL/GenBank/DDBJ databases">
        <title>Complete genome sequence of Agromyces aureus AR33T and comparison with related organisms.</title>
        <authorList>
            <person name="Corretto E."/>
            <person name="Antonielli L."/>
            <person name="Sessitsch A."/>
            <person name="Brader G."/>
        </authorList>
    </citation>
    <scope>NUCLEOTIDE SEQUENCE [LARGE SCALE GENOMIC DNA]</scope>
    <source>
        <strain evidence="7">AR33</strain>
    </source>
</reference>
<dbReference type="SUPFAM" id="SSF56784">
    <property type="entry name" value="HAD-like"/>
    <property type="match status" value="1"/>
</dbReference>
<dbReference type="InterPro" id="IPR023214">
    <property type="entry name" value="HAD_sf"/>
</dbReference>
<keyword evidence="7" id="KW-1185">Reference proteome</keyword>
<dbReference type="PANTHER" id="PTHR11048:SF5">
    <property type="entry name" value="DECAPRENYL-PHOSPHATE PHOSPHORIBOSYLTRANSFERASE"/>
    <property type="match status" value="1"/>
</dbReference>
<evidence type="ECO:0000313" key="6">
    <source>
        <dbReference type="EMBL" id="ANJ27689.1"/>
    </source>
</evidence>
<evidence type="ECO:0000256" key="5">
    <source>
        <dbReference type="SAM" id="Phobius"/>
    </source>
</evidence>
<dbReference type="GO" id="GO:0016765">
    <property type="term" value="F:transferase activity, transferring alkyl or aryl (other than methyl) groups"/>
    <property type="evidence" value="ECO:0007669"/>
    <property type="project" value="InterPro"/>
</dbReference>
<feature type="transmembrane region" description="Helical" evidence="5">
    <location>
        <begin position="268"/>
        <end position="295"/>
    </location>
</feature>
<proteinExistence type="predicted"/>
<keyword evidence="4 5" id="KW-0472">Membrane</keyword>
<feature type="transmembrane region" description="Helical" evidence="5">
    <location>
        <begin position="451"/>
        <end position="471"/>
    </location>
</feature>
<dbReference type="InterPro" id="IPR000537">
    <property type="entry name" value="UbiA_prenyltransferase"/>
</dbReference>
<evidence type="ECO:0000256" key="1">
    <source>
        <dbReference type="ARBA" id="ARBA00004141"/>
    </source>
</evidence>
<dbReference type="InterPro" id="IPR036412">
    <property type="entry name" value="HAD-like_sf"/>
</dbReference>
<dbReference type="Proteomes" id="UP000078437">
    <property type="component" value="Chromosome"/>
</dbReference>
<evidence type="ECO:0000313" key="7">
    <source>
        <dbReference type="Proteomes" id="UP000078437"/>
    </source>
</evidence>
<protein>
    <recommendedName>
        <fullName evidence="8">Prenyltransferase</fullName>
    </recommendedName>
</protein>
<dbReference type="NCBIfam" id="NF006088">
    <property type="entry name" value="PRK08238.1"/>
    <property type="match status" value="1"/>
</dbReference>
<feature type="transmembrane region" description="Helical" evidence="5">
    <location>
        <begin position="412"/>
        <end position="430"/>
    </location>
</feature>
<feature type="transmembrane region" description="Helical" evidence="5">
    <location>
        <begin position="334"/>
        <end position="355"/>
    </location>
</feature>
<dbReference type="GO" id="GO:0009247">
    <property type="term" value="P:glycolipid biosynthetic process"/>
    <property type="evidence" value="ECO:0007669"/>
    <property type="project" value="TreeGrafter"/>
</dbReference>
<dbReference type="GO" id="GO:0005886">
    <property type="term" value="C:plasma membrane"/>
    <property type="evidence" value="ECO:0007669"/>
    <property type="project" value="TreeGrafter"/>
</dbReference>
<gene>
    <name evidence="6" type="ORF">ATC03_14200</name>
</gene>
<evidence type="ECO:0000256" key="4">
    <source>
        <dbReference type="ARBA" id="ARBA00023136"/>
    </source>
</evidence>
<keyword evidence="2 5" id="KW-0812">Transmembrane</keyword>
<evidence type="ECO:0000256" key="2">
    <source>
        <dbReference type="ARBA" id="ARBA00022692"/>
    </source>
</evidence>
<feature type="transmembrane region" description="Helical" evidence="5">
    <location>
        <begin position="210"/>
        <end position="233"/>
    </location>
</feature>
<comment type="subcellular location">
    <subcellularLocation>
        <location evidence="1">Membrane</location>
        <topology evidence="1">Multi-pass membrane protein</topology>
    </subcellularLocation>
</comment>
<organism evidence="6 7">
    <name type="scientific">Agromyces aureus</name>
    <dbReference type="NCBI Taxonomy" id="453304"/>
    <lineage>
        <taxon>Bacteria</taxon>
        <taxon>Bacillati</taxon>
        <taxon>Actinomycetota</taxon>
        <taxon>Actinomycetes</taxon>
        <taxon>Micrococcales</taxon>
        <taxon>Microbacteriaceae</taxon>
        <taxon>Agromyces</taxon>
    </lineage>
</organism>
<dbReference type="InterPro" id="IPR044878">
    <property type="entry name" value="UbiA_sf"/>
</dbReference>
<dbReference type="PANTHER" id="PTHR11048">
    <property type="entry name" value="PRENYLTRANSFERASES"/>
    <property type="match status" value="1"/>
</dbReference>
<dbReference type="Pfam" id="PF01040">
    <property type="entry name" value="UbiA"/>
    <property type="match status" value="1"/>
</dbReference>
<feature type="transmembrane region" description="Helical" evidence="5">
    <location>
        <begin position="376"/>
        <end position="400"/>
    </location>
</feature>
<sequence>MVVDLDGSLLRGDTLHESIVANLRHPLVIAAAVVALLTSGKAAMKRRLAQTGRVEVALLPANAAVLSLMEARKGDGGQVFLATGADSAIAESVAERFPSIDAVFASDGSTNLTSHAKATALTAEFGEGGFDYVGNSQADVEIWRRAHTSYLATTDRSAAAPGWAGRDLEVLADPGPTRLRAWGRELRVHQSLKNTLLFLPLIAAHEFTNVFAVAATLAGFIAFTLMASSVYLLNDVLDVNLDRVHRRKKSRPVAAGWIDPLHALAGSLVLAVAALTLGFVIGLGFALVLVGYAVLTLSYSLWLKRITLVDVVTLAMLYMIRIVAGAVVTGITLSFWFTGVTLFLFLSLAFVKRYAELHSANGSSRRLPGRGYSGDDVHAILALGVASGMASTVLMAIYIQSDAVSRLYPAPVVLWLVIPVLFLWIGNLWIKAGRGQMHDDPVIFALRDPSSLVIGAVVLLLFVVASMPVTAELFGRIASVR</sequence>
<reference evidence="6 7" key="1">
    <citation type="journal article" date="2016" name="Int. J. Syst. Evol. Microbiol.">
        <title>Agromyces aureus sp. nov., isolated from the rhizosphere of Salix caprea L. grown in a heavy-metal-contaminated soil.</title>
        <authorList>
            <person name="Corretto E."/>
            <person name="Antonielli L."/>
            <person name="Sessitsch A."/>
            <person name="Compant S."/>
            <person name="Gorfer M."/>
            <person name="Kuffner M."/>
            <person name="Brader G."/>
        </authorList>
    </citation>
    <scope>NUCLEOTIDE SEQUENCE [LARGE SCALE GENOMIC DNA]</scope>
    <source>
        <strain evidence="6 7">AR33</strain>
    </source>
</reference>
<dbReference type="Gene3D" id="3.40.50.1000">
    <property type="entry name" value="HAD superfamily/HAD-like"/>
    <property type="match status" value="1"/>
</dbReference>
<dbReference type="KEGG" id="agy:ATC03_14200"/>
<name>A0A191WHN2_9MICO</name>
<accession>A0A191WHN2</accession>
<keyword evidence="3 5" id="KW-1133">Transmembrane helix</keyword>
<dbReference type="CDD" id="cd13963">
    <property type="entry name" value="PT_UbiA_2"/>
    <property type="match status" value="1"/>
</dbReference>
<dbReference type="EMBL" id="CP013979">
    <property type="protein sequence ID" value="ANJ27689.1"/>
    <property type="molecule type" value="Genomic_DNA"/>
</dbReference>
<dbReference type="InterPro" id="IPR039653">
    <property type="entry name" value="Prenyltransferase"/>
</dbReference>